<dbReference type="EMBL" id="DS268114">
    <property type="protein sequence ID" value="KMM72865.1"/>
    <property type="molecule type" value="Genomic_DNA"/>
</dbReference>
<dbReference type="Gene3D" id="3.30.200.20">
    <property type="entry name" value="Phosphorylase Kinase, domain 1"/>
    <property type="match status" value="1"/>
</dbReference>
<reference evidence="1 2" key="1">
    <citation type="submission" date="2007-06" db="EMBL/GenBank/DDBJ databases">
        <title>The Genome Sequence of Coccidioides posadasii RMSCC_3488.</title>
        <authorList>
            <consortium name="Coccidioides Genome Resources Consortium"/>
            <consortium name="The Broad Institute Genome Sequencing Platform"/>
            <person name="Henn M.R."/>
            <person name="Sykes S."/>
            <person name="Young S."/>
            <person name="Jaffe D."/>
            <person name="Berlin A."/>
            <person name="Alvarez P."/>
            <person name="Butler J."/>
            <person name="Gnerre S."/>
            <person name="Grabherr M."/>
            <person name="Mauceli E."/>
            <person name="Brockman W."/>
            <person name="Kodira C."/>
            <person name="Alvarado L."/>
            <person name="Zeng Q."/>
            <person name="Crawford M."/>
            <person name="Antoine C."/>
            <person name="Devon K."/>
            <person name="Galgiani J."/>
            <person name="Orsborn K."/>
            <person name="Lewis M.L."/>
            <person name="Nusbaum C."/>
            <person name="Galagan J."/>
            <person name="Birren B."/>
        </authorList>
    </citation>
    <scope>NUCLEOTIDE SEQUENCE [LARGE SCALE GENOMIC DNA]</scope>
    <source>
        <strain evidence="1 2">RMSCC 3488</strain>
    </source>
</reference>
<dbReference type="AlphaFoldDB" id="A0A0J6FU03"/>
<evidence type="ECO:0000313" key="1">
    <source>
        <dbReference type="EMBL" id="KMM72865.1"/>
    </source>
</evidence>
<evidence type="ECO:0000313" key="2">
    <source>
        <dbReference type="Proteomes" id="UP000054567"/>
    </source>
</evidence>
<dbReference type="VEuPathDB" id="FungiDB:CPAG_09155"/>
<name>A0A0J6FU03_COCPO</name>
<reference evidence="2" key="3">
    <citation type="journal article" date="2010" name="Genome Res.">
        <title>Population genomic sequencing of Coccidioides fungi reveals recent hybridization and transposon control.</title>
        <authorList>
            <person name="Neafsey D.E."/>
            <person name="Barker B.M."/>
            <person name="Sharpton T.J."/>
            <person name="Stajich J.E."/>
            <person name="Park D.J."/>
            <person name="Whiston E."/>
            <person name="Hung C.-Y."/>
            <person name="McMahan C."/>
            <person name="White J."/>
            <person name="Sykes S."/>
            <person name="Heiman D."/>
            <person name="Young S."/>
            <person name="Zeng Q."/>
            <person name="Abouelleil A."/>
            <person name="Aftuck L."/>
            <person name="Bessette D."/>
            <person name="Brown A."/>
            <person name="FitzGerald M."/>
            <person name="Lui A."/>
            <person name="Macdonald J.P."/>
            <person name="Priest M."/>
            <person name="Orbach M.J."/>
            <person name="Galgiani J.N."/>
            <person name="Kirkland T.N."/>
            <person name="Cole G.T."/>
            <person name="Birren B.W."/>
            <person name="Henn M.R."/>
            <person name="Taylor J.W."/>
            <person name="Rounsley S.D."/>
        </authorList>
    </citation>
    <scope>NUCLEOTIDE SEQUENCE [LARGE SCALE GENOMIC DNA]</scope>
    <source>
        <strain evidence="2">RMSCC 3488</strain>
    </source>
</reference>
<proteinExistence type="predicted"/>
<reference evidence="2" key="2">
    <citation type="journal article" date="2009" name="Genome Res.">
        <title>Comparative genomic analyses of the human fungal pathogens Coccidioides and their relatives.</title>
        <authorList>
            <person name="Sharpton T.J."/>
            <person name="Stajich J.E."/>
            <person name="Rounsley S.D."/>
            <person name="Gardner M.J."/>
            <person name="Wortman J.R."/>
            <person name="Jordar V.S."/>
            <person name="Maiti R."/>
            <person name="Kodira C.D."/>
            <person name="Neafsey D.E."/>
            <person name="Zeng Q."/>
            <person name="Hung C.-Y."/>
            <person name="McMahan C."/>
            <person name="Muszewska A."/>
            <person name="Grynberg M."/>
            <person name="Mandel M.A."/>
            <person name="Kellner E.M."/>
            <person name="Barker B.M."/>
            <person name="Galgiani J.N."/>
            <person name="Orbach M.J."/>
            <person name="Kirkland T.N."/>
            <person name="Cole G.T."/>
            <person name="Henn M.R."/>
            <person name="Birren B.W."/>
            <person name="Taylor J.W."/>
        </authorList>
    </citation>
    <scope>NUCLEOTIDE SEQUENCE [LARGE SCALE GENOMIC DNA]</scope>
    <source>
        <strain evidence="2">RMSCC 3488</strain>
    </source>
</reference>
<sequence>MSRCESDTKYGWINGAEPLENYAHGGDHYIMIGHTLYNRYRIVSKPVFDRYSTVLLALDTRLERYVAVKAAPQSRNQTRFCIIPLVCHRLAASGAQSTPLSPGRIRSVMAVMRPLQEDLFQLLDLVLFSFRLRSHKNSPA</sequence>
<organism evidence="1 2">
    <name type="scientific">Coccidioides posadasii RMSCC 3488</name>
    <dbReference type="NCBI Taxonomy" id="454284"/>
    <lineage>
        <taxon>Eukaryota</taxon>
        <taxon>Fungi</taxon>
        <taxon>Dikarya</taxon>
        <taxon>Ascomycota</taxon>
        <taxon>Pezizomycotina</taxon>
        <taxon>Eurotiomycetes</taxon>
        <taxon>Eurotiomycetidae</taxon>
        <taxon>Onygenales</taxon>
        <taxon>Onygenaceae</taxon>
        <taxon>Coccidioides</taxon>
    </lineage>
</organism>
<gene>
    <name evidence="1" type="ORF">CPAG_09155</name>
</gene>
<dbReference type="Proteomes" id="UP000054567">
    <property type="component" value="Unassembled WGS sequence"/>
</dbReference>
<protein>
    <submittedName>
        <fullName evidence="1">Uncharacterized protein</fullName>
    </submittedName>
</protein>
<accession>A0A0J6FU03</accession>